<protein>
    <submittedName>
        <fullName evidence="17">PTS system</fullName>
    </submittedName>
</protein>
<dbReference type="CDD" id="cd00212">
    <property type="entry name" value="PTS_IIB_glc"/>
    <property type="match status" value="1"/>
</dbReference>
<evidence type="ECO:0000256" key="12">
    <source>
        <dbReference type="SAM" id="MobiDB-lite"/>
    </source>
</evidence>
<evidence type="ECO:0000313" key="17">
    <source>
        <dbReference type="EMBL" id="GAE25573.1"/>
    </source>
</evidence>
<feature type="transmembrane region" description="Helical" evidence="13">
    <location>
        <begin position="396"/>
        <end position="421"/>
    </location>
</feature>
<keyword evidence="7 13" id="KW-0812">Transmembrane</keyword>
<dbReference type="AlphaFoldDB" id="W4Q1H7"/>
<evidence type="ECO:0000256" key="7">
    <source>
        <dbReference type="ARBA" id="ARBA00022692"/>
    </source>
</evidence>
<dbReference type="PROSITE" id="PS00371">
    <property type="entry name" value="PTS_EIIA_TYPE_1_HIS"/>
    <property type="match status" value="1"/>
</dbReference>
<gene>
    <name evidence="17" type="ORF">JCM9140_1573</name>
</gene>
<keyword evidence="18" id="KW-1185">Reference proteome</keyword>
<dbReference type="InterPro" id="IPR011055">
    <property type="entry name" value="Dup_hybrid_motif"/>
</dbReference>
<dbReference type="InterPro" id="IPR018113">
    <property type="entry name" value="PTrfase_EIIB_Cys"/>
</dbReference>
<feature type="compositionally biased region" description="Basic and acidic residues" evidence="12">
    <location>
        <begin position="471"/>
        <end position="480"/>
    </location>
</feature>
<evidence type="ECO:0000256" key="10">
    <source>
        <dbReference type="ARBA" id="ARBA00023136"/>
    </source>
</evidence>
<dbReference type="GO" id="GO:0015771">
    <property type="term" value="P:trehalose transport"/>
    <property type="evidence" value="ECO:0007669"/>
    <property type="project" value="TreeGrafter"/>
</dbReference>
<dbReference type="GO" id="GO:0016301">
    <property type="term" value="F:kinase activity"/>
    <property type="evidence" value="ECO:0007669"/>
    <property type="project" value="UniProtKB-KW"/>
</dbReference>
<dbReference type="Proteomes" id="UP000018890">
    <property type="component" value="Unassembled WGS sequence"/>
</dbReference>
<evidence type="ECO:0000256" key="8">
    <source>
        <dbReference type="ARBA" id="ARBA00022777"/>
    </source>
</evidence>
<dbReference type="PROSITE" id="PS51093">
    <property type="entry name" value="PTS_EIIA_TYPE_1"/>
    <property type="match status" value="1"/>
</dbReference>
<keyword evidence="4" id="KW-0762">Sugar transport</keyword>
<dbReference type="PANTHER" id="PTHR30175">
    <property type="entry name" value="PHOSPHOTRANSFERASE SYSTEM TRANSPORT PROTEIN"/>
    <property type="match status" value="1"/>
</dbReference>
<evidence type="ECO:0000256" key="5">
    <source>
        <dbReference type="ARBA" id="ARBA00022679"/>
    </source>
</evidence>
<evidence type="ECO:0000256" key="9">
    <source>
        <dbReference type="ARBA" id="ARBA00022989"/>
    </source>
</evidence>
<feature type="transmembrane region" description="Helical" evidence="13">
    <location>
        <begin position="145"/>
        <end position="165"/>
    </location>
</feature>
<sequence>MKYEQLAKTIIERVGGKENVKSVVHCITRLRFKLKDESKAQTEALKEMDDVVTVMKSGGQYQVVIGNHVPDVYKEVVAVGGFADQSQQSGEEEKEEKGSLLSRFIDIIASIFTPILGVLAATGMIKGFTALFLAIGWLDASDGTYQILNIVGDSLFHFLPIFLGYTAMKKFGGSPFIGITIGAALVYPAVDTLMTGDPLYVLFAGTMFESPIYVTFLGIPVILMSYASSVIPVILATYFAAKIENWFKKVIPDVVKTFLVPFFTLLVIVPLTFMIIGPISTWAARIIGQGTVFVYDLSPVIAGLFIGSFWQVLVIFGLHWGLVPVVINNLSTFGADPVLTMMFAASFAQIGAVLGVYLKTTNKKLKSLSIPAFISGIFGVTEPAIYGITLPKKKPFIISCIAAGIGGGIIGFFGTQTYMIGGLGIFMIPSFIGPNGLDMTVWGALIAMVVAFVLGTVLTYLFGGVNKEETPLEKAERKTSETSVDSGVEEKNVNSEVEAKGEVISSPFVGQVLPLSDIKDDAFSTEALGKGVAVVPAEGKLVAPVSGMVSALFPTKHAIGITSDNGAELLIHVGMDTVQLQGKFFEALVKQGDRVEKGQLLIEFDIKGIQEAGYEISTPVVVTNPDHYNLMTTNEKEVKHGDSLITLIK</sequence>
<dbReference type="NCBIfam" id="TIGR01995">
    <property type="entry name" value="PTS-II-ABC-beta"/>
    <property type="match status" value="1"/>
</dbReference>
<proteinExistence type="predicted"/>
<evidence type="ECO:0000256" key="2">
    <source>
        <dbReference type="ARBA" id="ARBA00022448"/>
    </source>
</evidence>
<dbReference type="GO" id="GO:0009401">
    <property type="term" value="P:phosphoenolpyruvate-dependent sugar phosphotransferase system"/>
    <property type="evidence" value="ECO:0007669"/>
    <property type="project" value="UniProtKB-KW"/>
</dbReference>
<keyword evidence="3" id="KW-1003">Cell membrane</keyword>
<evidence type="ECO:0000313" key="18">
    <source>
        <dbReference type="Proteomes" id="UP000018890"/>
    </source>
</evidence>
<feature type="transmembrane region" description="Helical" evidence="13">
    <location>
        <begin position="258"/>
        <end position="280"/>
    </location>
</feature>
<accession>W4Q1H7</accession>
<evidence type="ECO:0000259" key="14">
    <source>
        <dbReference type="PROSITE" id="PS51093"/>
    </source>
</evidence>
<comment type="subcellular location">
    <subcellularLocation>
        <location evidence="1">Cell membrane</location>
        <topology evidence="1">Multi-pass membrane protein</topology>
    </subcellularLocation>
</comment>
<dbReference type="PROSITE" id="PS51103">
    <property type="entry name" value="PTS_EIIC_TYPE_1"/>
    <property type="match status" value="1"/>
</dbReference>
<keyword evidence="9 13" id="KW-1133">Transmembrane helix</keyword>
<dbReference type="GO" id="GO:0008982">
    <property type="term" value="F:protein-N(PI)-phosphohistidine-sugar phosphotransferase activity"/>
    <property type="evidence" value="ECO:0007669"/>
    <property type="project" value="InterPro"/>
</dbReference>
<dbReference type="SUPFAM" id="SSF51261">
    <property type="entry name" value="Duplicated hybrid motif"/>
    <property type="match status" value="1"/>
</dbReference>
<dbReference type="Pfam" id="PF00358">
    <property type="entry name" value="PTS_EIIA_1"/>
    <property type="match status" value="1"/>
</dbReference>
<dbReference type="GO" id="GO:0090589">
    <property type="term" value="F:protein-phosphocysteine-trehalose phosphotransferase system transporter activity"/>
    <property type="evidence" value="ECO:0007669"/>
    <property type="project" value="TreeGrafter"/>
</dbReference>
<evidence type="ECO:0000256" key="11">
    <source>
        <dbReference type="PROSITE-ProRule" id="PRU00421"/>
    </source>
</evidence>
<comment type="caution">
    <text evidence="17">The sequence shown here is derived from an EMBL/GenBank/DDBJ whole genome shotgun (WGS) entry which is preliminary data.</text>
</comment>
<feature type="domain" description="PTS EIIA type-1" evidence="14">
    <location>
        <begin position="520"/>
        <end position="624"/>
    </location>
</feature>
<dbReference type="InterPro" id="IPR001127">
    <property type="entry name" value="PTS_EIIA_1_perm"/>
</dbReference>
<keyword evidence="6" id="KW-0598">Phosphotransferase system</keyword>
<dbReference type="Pfam" id="PF00367">
    <property type="entry name" value="PTS_EIIB"/>
    <property type="match status" value="1"/>
</dbReference>
<feature type="region of interest" description="Disordered" evidence="12">
    <location>
        <begin position="471"/>
        <end position="490"/>
    </location>
</feature>
<dbReference type="Gene3D" id="3.30.1360.60">
    <property type="entry name" value="Glucose permease domain IIB"/>
    <property type="match status" value="1"/>
</dbReference>
<feature type="active site" description="Phosphocysteine intermediate; for EIIB activity" evidence="11">
    <location>
        <position position="26"/>
    </location>
</feature>
<reference evidence="17" key="1">
    <citation type="journal article" date="2014" name="Genome Announc.">
        <title>Draft Genome Sequences of Three Alkaliphilic Bacillus Strains, Bacillus wakoensis JCM 9140T, Bacillus akibai JCM 9157T, and Bacillus hemicellulosilyticus JCM 9152T.</title>
        <authorList>
            <person name="Yuki M."/>
            <person name="Oshima K."/>
            <person name="Suda W."/>
            <person name="Oshida Y."/>
            <person name="Kitamura K."/>
            <person name="Iida T."/>
            <person name="Hattori M."/>
            <person name="Ohkuma M."/>
        </authorList>
    </citation>
    <scope>NUCLEOTIDE SEQUENCE [LARGE SCALE GENOMIC DNA]</scope>
    <source>
        <strain evidence="17">JCM 9140</strain>
    </source>
</reference>
<dbReference type="GO" id="GO:0005886">
    <property type="term" value="C:plasma membrane"/>
    <property type="evidence" value="ECO:0007669"/>
    <property type="project" value="UniProtKB-SubCell"/>
</dbReference>
<keyword evidence="8" id="KW-0418">Kinase</keyword>
<evidence type="ECO:0000256" key="6">
    <source>
        <dbReference type="ARBA" id="ARBA00022683"/>
    </source>
</evidence>
<dbReference type="InterPro" id="IPR001996">
    <property type="entry name" value="PTS_IIB_1"/>
</dbReference>
<dbReference type="OrthoDB" id="9769191at2"/>
<dbReference type="RefSeq" id="WP_034744183.1">
    <property type="nucleotide sequence ID" value="NZ_BAUT01000011.1"/>
</dbReference>
<feature type="transmembrane region" description="Helical" evidence="13">
    <location>
        <begin position="441"/>
        <end position="462"/>
    </location>
</feature>
<name>W4Q1H7_9BACI</name>
<dbReference type="Gene3D" id="2.70.70.10">
    <property type="entry name" value="Glucose Permease (Domain IIA)"/>
    <property type="match status" value="1"/>
</dbReference>
<dbReference type="SUPFAM" id="SSF55604">
    <property type="entry name" value="Glucose permease domain IIB"/>
    <property type="match status" value="1"/>
</dbReference>
<dbReference type="NCBIfam" id="TIGR00830">
    <property type="entry name" value="PTBA"/>
    <property type="match status" value="1"/>
</dbReference>
<feature type="transmembrane region" description="Helical" evidence="13">
    <location>
        <begin position="370"/>
        <end position="389"/>
    </location>
</feature>
<dbReference type="PROSITE" id="PS01035">
    <property type="entry name" value="PTS_EIIB_TYPE_1_CYS"/>
    <property type="match status" value="1"/>
</dbReference>
<dbReference type="InterPro" id="IPR050558">
    <property type="entry name" value="PTS_Sugar-Specific_Components"/>
</dbReference>
<dbReference type="InterPro" id="IPR011297">
    <property type="entry name" value="PTS_IIABC_b_glu"/>
</dbReference>
<feature type="transmembrane region" description="Helical" evidence="13">
    <location>
        <begin position="172"/>
        <end position="190"/>
    </location>
</feature>
<organism evidence="17 18">
    <name type="scientific">Halalkalibacter wakoensis JCM 9140</name>
    <dbReference type="NCBI Taxonomy" id="1236970"/>
    <lineage>
        <taxon>Bacteria</taxon>
        <taxon>Bacillati</taxon>
        <taxon>Bacillota</taxon>
        <taxon>Bacilli</taxon>
        <taxon>Bacillales</taxon>
        <taxon>Bacillaceae</taxon>
        <taxon>Halalkalibacter</taxon>
    </lineage>
</organism>
<dbReference type="InterPro" id="IPR003352">
    <property type="entry name" value="PTS_EIIC"/>
</dbReference>
<keyword evidence="2" id="KW-0813">Transport</keyword>
<evidence type="ECO:0000259" key="15">
    <source>
        <dbReference type="PROSITE" id="PS51098"/>
    </source>
</evidence>
<feature type="transmembrane region" description="Helical" evidence="13">
    <location>
        <begin position="210"/>
        <end position="238"/>
    </location>
</feature>
<dbReference type="PROSITE" id="PS51098">
    <property type="entry name" value="PTS_EIIB_TYPE_1"/>
    <property type="match status" value="1"/>
</dbReference>
<keyword evidence="5" id="KW-0808">Transferase</keyword>
<dbReference type="Pfam" id="PF02378">
    <property type="entry name" value="PTS_EIIC"/>
    <property type="match status" value="1"/>
</dbReference>
<evidence type="ECO:0000256" key="4">
    <source>
        <dbReference type="ARBA" id="ARBA00022597"/>
    </source>
</evidence>
<dbReference type="STRING" id="1236970.JCM9140_1573"/>
<feature type="transmembrane region" description="Helical" evidence="13">
    <location>
        <begin position="300"/>
        <end position="326"/>
    </location>
</feature>
<feature type="domain" description="PTS EIIB type-1" evidence="15">
    <location>
        <begin position="4"/>
        <end position="86"/>
    </location>
</feature>
<evidence type="ECO:0000256" key="3">
    <source>
        <dbReference type="ARBA" id="ARBA00022475"/>
    </source>
</evidence>
<feature type="domain" description="PTS EIIC type-1" evidence="16">
    <location>
        <begin position="106"/>
        <end position="474"/>
    </location>
</feature>
<evidence type="ECO:0000259" key="16">
    <source>
        <dbReference type="PROSITE" id="PS51103"/>
    </source>
</evidence>
<evidence type="ECO:0000256" key="13">
    <source>
        <dbReference type="SAM" id="Phobius"/>
    </source>
</evidence>
<dbReference type="FunFam" id="3.30.1360.60:FF:000001">
    <property type="entry name" value="PTS system glucose-specific IIBC component PtsG"/>
    <property type="match status" value="1"/>
</dbReference>
<dbReference type="EMBL" id="BAUT01000011">
    <property type="protein sequence ID" value="GAE25573.1"/>
    <property type="molecule type" value="Genomic_DNA"/>
</dbReference>
<dbReference type="InterPro" id="IPR036878">
    <property type="entry name" value="Glu_permease_IIB"/>
</dbReference>
<dbReference type="PANTHER" id="PTHR30175:SF1">
    <property type="entry name" value="PTS SYSTEM ARBUTIN-, CELLOBIOSE-, AND SALICIN-SPECIFIC EIIBC COMPONENT-RELATED"/>
    <property type="match status" value="1"/>
</dbReference>
<dbReference type="FunFam" id="2.70.70.10:FF:000001">
    <property type="entry name" value="PTS system glucose-specific IIA component"/>
    <property type="match status" value="1"/>
</dbReference>
<feature type="transmembrane region" description="Helical" evidence="13">
    <location>
        <begin position="338"/>
        <end position="358"/>
    </location>
</feature>
<evidence type="ECO:0000256" key="1">
    <source>
        <dbReference type="ARBA" id="ARBA00004651"/>
    </source>
</evidence>
<dbReference type="InterPro" id="IPR013013">
    <property type="entry name" value="PTS_EIIC_1"/>
</dbReference>
<keyword evidence="10 13" id="KW-0472">Membrane</keyword>